<evidence type="ECO:0000256" key="6">
    <source>
        <dbReference type="ARBA" id="ARBA00023002"/>
    </source>
</evidence>
<keyword evidence="5" id="KW-0274">FAD</keyword>
<dbReference type="EMBL" id="CP031968">
    <property type="protein sequence ID" value="AXT44729.1"/>
    <property type="molecule type" value="Genomic_DNA"/>
</dbReference>
<feature type="domain" description="FAD-binding FR-type" evidence="10">
    <location>
        <begin position="2"/>
        <end position="106"/>
    </location>
</feature>
<keyword evidence="3" id="KW-0001">2Fe-2S</keyword>
<dbReference type="Gene3D" id="3.10.20.30">
    <property type="match status" value="1"/>
</dbReference>
<evidence type="ECO:0000313" key="12">
    <source>
        <dbReference type="Proteomes" id="UP000259465"/>
    </source>
</evidence>
<accession>A0AAD0RN12</accession>
<evidence type="ECO:0000256" key="4">
    <source>
        <dbReference type="ARBA" id="ARBA00022723"/>
    </source>
</evidence>
<dbReference type="AlphaFoldDB" id="A0AAD0RN12"/>
<dbReference type="GO" id="GO:0046872">
    <property type="term" value="F:metal ion binding"/>
    <property type="evidence" value="ECO:0007669"/>
    <property type="project" value="UniProtKB-KW"/>
</dbReference>
<evidence type="ECO:0000256" key="3">
    <source>
        <dbReference type="ARBA" id="ARBA00022714"/>
    </source>
</evidence>
<keyword evidence="7" id="KW-0408">Iron</keyword>
<reference evidence="11 12" key="1">
    <citation type="submission" date="2018-08" db="EMBL/GenBank/DDBJ databases">
        <title>Complete genome sequence of JP2-74.</title>
        <authorList>
            <person name="Wu L."/>
        </authorList>
    </citation>
    <scope>NUCLEOTIDE SEQUENCE [LARGE SCALE GENOMIC DNA]</scope>
    <source>
        <strain evidence="11 12">JP2-74</strain>
    </source>
</reference>
<keyword evidence="12" id="KW-1185">Reference proteome</keyword>
<keyword evidence="6" id="KW-0560">Oxidoreductase</keyword>
<dbReference type="PROSITE" id="PS51085">
    <property type="entry name" value="2FE2S_FER_2"/>
    <property type="match status" value="1"/>
</dbReference>
<keyword evidence="2" id="KW-0285">Flavoprotein</keyword>
<protein>
    <submittedName>
        <fullName evidence="11">Phenylacetic acid degradation protein</fullName>
    </submittedName>
</protein>
<dbReference type="InterPro" id="IPR012675">
    <property type="entry name" value="Beta-grasp_dom_sf"/>
</dbReference>
<feature type="domain" description="2Fe-2S ferredoxin-type" evidence="9">
    <location>
        <begin position="266"/>
        <end position="355"/>
    </location>
</feature>
<evidence type="ECO:0000259" key="10">
    <source>
        <dbReference type="PROSITE" id="PS51384"/>
    </source>
</evidence>
<dbReference type="PROSITE" id="PS00197">
    <property type="entry name" value="2FE2S_FER_1"/>
    <property type="match status" value="1"/>
</dbReference>
<dbReference type="RefSeq" id="WP_118266257.1">
    <property type="nucleotide sequence ID" value="NZ_CP031968.1"/>
</dbReference>
<dbReference type="Gene3D" id="2.40.30.10">
    <property type="entry name" value="Translation factors"/>
    <property type="match status" value="1"/>
</dbReference>
<sequence>MPQFYPLQLTEIQRDTPDSLLLTLEPSEEHRDRFRHEPGQHLTLRAWLDGEEVRRSYSLCNAPDAPKLQLAIKRVAGGRFSQWAHDNLGPGAMLEALPPSGRFGLPAAPEAARHYAGFAAGSGITPVLSILQATLLREPLSRFTLVYCNRNLASLQFRETLATLKDRYPARLSLIYLFSAEEQEIELFNGRLDRERCLALLRGCLPAASIDHAYVCGPAGMMEAVSQALSDSGLPPERIRSEHYAAAPAAGPARAERALADSPERVRVTVRMDGMQRQVELGAPVDNLLDALLQAGVTPRYSCKAGVCATCRCQVLAGEVDMEAPHALAPEEVAAGYVLSCRSRPLTSTLALSFD</sequence>
<keyword evidence="4" id="KW-0479">Metal-binding</keyword>
<dbReference type="Pfam" id="PF00111">
    <property type="entry name" value="Fer2"/>
    <property type="match status" value="1"/>
</dbReference>
<dbReference type="Pfam" id="PF00175">
    <property type="entry name" value="NAD_binding_1"/>
    <property type="match status" value="1"/>
</dbReference>
<evidence type="ECO:0000256" key="2">
    <source>
        <dbReference type="ARBA" id="ARBA00022630"/>
    </source>
</evidence>
<dbReference type="PROSITE" id="PS51384">
    <property type="entry name" value="FAD_FR"/>
    <property type="match status" value="1"/>
</dbReference>
<dbReference type="Pfam" id="PF00970">
    <property type="entry name" value="FAD_binding_6"/>
    <property type="match status" value="1"/>
</dbReference>
<evidence type="ECO:0000256" key="7">
    <source>
        <dbReference type="ARBA" id="ARBA00023004"/>
    </source>
</evidence>
<dbReference type="InterPro" id="IPR050415">
    <property type="entry name" value="MRET"/>
</dbReference>
<dbReference type="CDD" id="cd00207">
    <property type="entry name" value="fer2"/>
    <property type="match status" value="1"/>
</dbReference>
<dbReference type="InterPro" id="IPR036010">
    <property type="entry name" value="2Fe-2S_ferredoxin-like_sf"/>
</dbReference>
<dbReference type="SUPFAM" id="SSF54292">
    <property type="entry name" value="2Fe-2S ferredoxin-like"/>
    <property type="match status" value="1"/>
</dbReference>
<evidence type="ECO:0000259" key="9">
    <source>
        <dbReference type="PROSITE" id="PS51085"/>
    </source>
</evidence>
<name>A0AAD0RN12_9NEIS</name>
<dbReference type="InterPro" id="IPR039261">
    <property type="entry name" value="FNR_nucleotide-bd"/>
</dbReference>
<dbReference type="SUPFAM" id="SSF63380">
    <property type="entry name" value="Riboflavin synthase domain-like"/>
    <property type="match status" value="1"/>
</dbReference>
<dbReference type="PRINTS" id="PR00410">
    <property type="entry name" value="PHEHYDRXLASE"/>
</dbReference>
<proteinExistence type="predicted"/>
<gene>
    <name evidence="11" type="ORF">D1345_00220</name>
</gene>
<dbReference type="GO" id="GO:0051537">
    <property type="term" value="F:2 iron, 2 sulfur cluster binding"/>
    <property type="evidence" value="ECO:0007669"/>
    <property type="project" value="UniProtKB-KW"/>
</dbReference>
<dbReference type="GO" id="GO:0016491">
    <property type="term" value="F:oxidoreductase activity"/>
    <property type="evidence" value="ECO:0007669"/>
    <property type="project" value="UniProtKB-KW"/>
</dbReference>
<dbReference type="InterPro" id="IPR006058">
    <property type="entry name" value="2Fe2S_fd_BS"/>
</dbReference>
<dbReference type="SUPFAM" id="SSF52343">
    <property type="entry name" value="Ferredoxin reductase-like, C-terminal NADP-linked domain"/>
    <property type="match status" value="1"/>
</dbReference>
<evidence type="ECO:0000256" key="8">
    <source>
        <dbReference type="ARBA" id="ARBA00023014"/>
    </source>
</evidence>
<dbReference type="InterPro" id="IPR017938">
    <property type="entry name" value="Riboflavin_synthase-like_b-brl"/>
</dbReference>
<dbReference type="Gene3D" id="3.40.50.80">
    <property type="entry name" value="Nucleotide-binding domain of ferredoxin-NADP reductase (FNR) module"/>
    <property type="match status" value="1"/>
</dbReference>
<keyword evidence="8" id="KW-0411">Iron-sulfur</keyword>
<comment type="cofactor">
    <cofactor evidence="1">
        <name>FAD</name>
        <dbReference type="ChEBI" id="CHEBI:57692"/>
    </cofactor>
</comment>
<dbReference type="InterPro" id="IPR001041">
    <property type="entry name" value="2Fe-2S_ferredoxin-type"/>
</dbReference>
<dbReference type="GO" id="GO:0050660">
    <property type="term" value="F:flavin adenine dinucleotide binding"/>
    <property type="evidence" value="ECO:0007669"/>
    <property type="project" value="TreeGrafter"/>
</dbReference>
<evidence type="ECO:0000313" key="11">
    <source>
        <dbReference type="EMBL" id="AXT44729.1"/>
    </source>
</evidence>
<dbReference type="KEGG" id="crz:D1345_00220"/>
<dbReference type="InterPro" id="IPR008333">
    <property type="entry name" value="Cbr1-like_FAD-bd_dom"/>
</dbReference>
<evidence type="ECO:0000256" key="1">
    <source>
        <dbReference type="ARBA" id="ARBA00001974"/>
    </source>
</evidence>
<organism evidence="11 12">
    <name type="scientific">Chromobacterium rhizoryzae</name>
    <dbReference type="NCBI Taxonomy" id="1778675"/>
    <lineage>
        <taxon>Bacteria</taxon>
        <taxon>Pseudomonadati</taxon>
        <taxon>Pseudomonadota</taxon>
        <taxon>Betaproteobacteria</taxon>
        <taxon>Neisseriales</taxon>
        <taxon>Chromobacteriaceae</taxon>
        <taxon>Chromobacterium</taxon>
    </lineage>
</organism>
<evidence type="ECO:0000256" key="5">
    <source>
        <dbReference type="ARBA" id="ARBA00022827"/>
    </source>
</evidence>
<dbReference type="PANTHER" id="PTHR47354:SF8">
    <property type="entry name" value="1,2-PHENYLACETYL-COA EPOXIDASE, SUBUNIT E"/>
    <property type="match status" value="1"/>
</dbReference>
<dbReference type="InterPro" id="IPR017927">
    <property type="entry name" value="FAD-bd_FR_type"/>
</dbReference>
<dbReference type="Proteomes" id="UP000259465">
    <property type="component" value="Chromosome"/>
</dbReference>
<dbReference type="CDD" id="cd06214">
    <property type="entry name" value="PA_degradation_oxidoreductase_like"/>
    <property type="match status" value="1"/>
</dbReference>
<dbReference type="InterPro" id="IPR001433">
    <property type="entry name" value="OxRdtase_FAD/NAD-bd"/>
</dbReference>
<dbReference type="PANTHER" id="PTHR47354">
    <property type="entry name" value="NADH OXIDOREDUCTASE HCR"/>
    <property type="match status" value="1"/>
</dbReference>